<comment type="caution">
    <text evidence="2">The sequence shown here is derived from an EMBL/GenBank/DDBJ whole genome shotgun (WGS) entry which is preliminary data.</text>
</comment>
<keyword evidence="3" id="KW-1185">Reference proteome</keyword>
<name>A0ABV1Z3D3_9HYPH</name>
<accession>A0ABV1Z3D3</accession>
<evidence type="ECO:0000313" key="3">
    <source>
        <dbReference type="Proteomes" id="UP001433071"/>
    </source>
</evidence>
<protein>
    <submittedName>
        <fullName evidence="2">M15 family metallopeptidase</fullName>
    </submittedName>
</protein>
<organism evidence="2 3">
    <name type="scientific">Mesorhizobium caraganae</name>
    <dbReference type="NCBI Taxonomy" id="483206"/>
    <lineage>
        <taxon>Bacteria</taxon>
        <taxon>Pseudomonadati</taxon>
        <taxon>Pseudomonadota</taxon>
        <taxon>Alphaproteobacteria</taxon>
        <taxon>Hyphomicrobiales</taxon>
        <taxon>Phyllobacteriaceae</taxon>
        <taxon>Mesorhizobium</taxon>
    </lineage>
</organism>
<dbReference type="Gene3D" id="3.30.1380.10">
    <property type="match status" value="1"/>
</dbReference>
<dbReference type="InterPro" id="IPR009045">
    <property type="entry name" value="Zn_M74/Hedgehog-like"/>
</dbReference>
<dbReference type="SUPFAM" id="SSF55166">
    <property type="entry name" value="Hedgehog/DD-peptidase"/>
    <property type="match status" value="1"/>
</dbReference>
<dbReference type="Proteomes" id="UP001433071">
    <property type="component" value="Unassembled WGS sequence"/>
</dbReference>
<reference evidence="2 3" key="1">
    <citation type="journal article" date="2024" name="Proc. Natl. Acad. Sci. U.S.A.">
        <title>The evolutionary genomics of adaptation to stress in wild rhizobium bacteria.</title>
        <authorList>
            <person name="Kehlet-Delgado H."/>
            <person name="Montoya A.P."/>
            <person name="Jensen K.T."/>
            <person name="Wendlandt C.E."/>
            <person name="Dexheimer C."/>
            <person name="Roberts M."/>
            <person name="Torres Martinez L."/>
            <person name="Friesen M.L."/>
            <person name="Griffitts J.S."/>
            <person name="Porter S.S."/>
        </authorList>
    </citation>
    <scope>NUCLEOTIDE SEQUENCE [LARGE SCALE GENOMIC DNA]</scope>
    <source>
        <strain evidence="2 3">M0641</strain>
    </source>
</reference>
<feature type="domain" description="Peptidase M15C" evidence="1">
    <location>
        <begin position="192"/>
        <end position="263"/>
    </location>
</feature>
<evidence type="ECO:0000313" key="2">
    <source>
        <dbReference type="EMBL" id="MER9406473.1"/>
    </source>
</evidence>
<gene>
    <name evidence="2" type="ORF">NKI36_20780</name>
</gene>
<evidence type="ECO:0000259" key="1">
    <source>
        <dbReference type="Pfam" id="PF13539"/>
    </source>
</evidence>
<proteinExistence type="predicted"/>
<dbReference type="Pfam" id="PF13539">
    <property type="entry name" value="Peptidase_M15_4"/>
    <property type="match status" value="1"/>
</dbReference>
<dbReference type="EMBL" id="JAMYQB010000017">
    <property type="protein sequence ID" value="MER9406473.1"/>
    <property type="molecule type" value="Genomic_DNA"/>
</dbReference>
<sequence length="274" mass="30478">MIDGPKRLLLQLMIVLAICGTGRLAYATEAGGDGVDQPAAKAALLKAYPGLFTISGNVLTWTDGTTMVWDDGKARDAEALLESPDIEDMFRYVYPTAAEGALVPAEDFDPGRIRNEAFFEKLYGASAAEVGKHIANVQWLPKLAKKTVQVTRIFGINDRLGKVSDALEAMPAELSRYGLKPGGGFVWRPIAGTDRLSVHSFGAGFDINVGFSDYWYNNRNKADPKAHIPFKNRIPLEIVELFEKNGFIWGGRWYHYDTMHFEYRPELLLYKKPG</sequence>
<dbReference type="InterPro" id="IPR039561">
    <property type="entry name" value="Peptidase_M15C"/>
</dbReference>
<dbReference type="RefSeq" id="WP_352559806.1">
    <property type="nucleotide sequence ID" value="NZ_JAMYQB010000017.1"/>
</dbReference>